<dbReference type="AlphaFoldDB" id="A0A422NZC6"/>
<dbReference type="Proteomes" id="UP000283634">
    <property type="component" value="Unassembled WGS sequence"/>
</dbReference>
<dbReference type="OrthoDB" id="26679at2759"/>
<organism evidence="2 3">
    <name type="scientific">Trypanosoma rangeli</name>
    <dbReference type="NCBI Taxonomy" id="5698"/>
    <lineage>
        <taxon>Eukaryota</taxon>
        <taxon>Discoba</taxon>
        <taxon>Euglenozoa</taxon>
        <taxon>Kinetoplastea</taxon>
        <taxon>Metakinetoplastina</taxon>
        <taxon>Trypanosomatida</taxon>
        <taxon>Trypanosomatidae</taxon>
        <taxon>Trypanosoma</taxon>
        <taxon>Herpetosoma</taxon>
    </lineage>
</organism>
<evidence type="ECO:0000313" key="2">
    <source>
        <dbReference type="EMBL" id="RNF10818.1"/>
    </source>
</evidence>
<keyword evidence="3" id="KW-1185">Reference proteome</keyword>
<dbReference type="PROSITE" id="PS51886">
    <property type="entry name" value="TLDC"/>
    <property type="match status" value="1"/>
</dbReference>
<proteinExistence type="predicted"/>
<protein>
    <recommendedName>
        <fullName evidence="1">TLDc domain-containing protein</fullName>
    </recommendedName>
</protein>
<comment type="caution">
    <text evidence="2">The sequence shown here is derived from an EMBL/GenBank/DDBJ whole genome shotgun (WGS) entry which is preliminary data.</text>
</comment>
<dbReference type="InterPro" id="IPR006571">
    <property type="entry name" value="TLDc_dom"/>
</dbReference>
<sequence>MGNAYTRLLSFSHYTDARGAEGPQEPPTPQFDVSAVLEEVPPDVYLKRDTAMTPSILITSTQFLTLQRHIPARFQSRCWRLLFCSGLHGFSRLALQNSCAEELKSARGKERPAILIISAGSDGSILLGAYISCIPQASNKRYVGTEESFLFCVPASSALASSGGALRIFKPPENVANHYFMRYDNGTIAVGGGGKGPAIFLHEDLTSVSCSTFCPTFDLKESLLLLSENLNGGCHATAGADCPHKVSLEGGEPETSVRAIQLWTIGDEYYLAS</sequence>
<dbReference type="Pfam" id="PF07534">
    <property type="entry name" value="TLD"/>
    <property type="match status" value="1"/>
</dbReference>
<dbReference type="OMA" id="NGGCHAT"/>
<dbReference type="VEuPathDB" id="TriTrypDB:TRSC58_04803"/>
<feature type="domain" description="TLDc" evidence="1">
    <location>
        <begin position="56"/>
        <end position="266"/>
    </location>
</feature>
<dbReference type="RefSeq" id="XP_029241794.1">
    <property type="nucleotide sequence ID" value="XM_029378410.1"/>
</dbReference>
<name>A0A422NZC6_TRYRA</name>
<dbReference type="EMBL" id="MKGL01000026">
    <property type="protein sequence ID" value="RNF10818.1"/>
    <property type="molecule type" value="Genomic_DNA"/>
</dbReference>
<evidence type="ECO:0000313" key="3">
    <source>
        <dbReference type="Proteomes" id="UP000283634"/>
    </source>
</evidence>
<dbReference type="GeneID" id="40325295"/>
<dbReference type="SMART" id="SM00584">
    <property type="entry name" value="TLDc"/>
    <property type="match status" value="1"/>
</dbReference>
<accession>A0A422NZC6</accession>
<gene>
    <name evidence="2" type="ORF">TraAM80_01362</name>
</gene>
<evidence type="ECO:0000259" key="1">
    <source>
        <dbReference type="PROSITE" id="PS51886"/>
    </source>
</evidence>
<reference evidence="2 3" key="1">
    <citation type="journal article" date="2018" name="BMC Genomics">
        <title>Genomic comparison of Trypanosoma conorhini and Trypanosoma rangeli to Trypanosoma cruzi strains of high and low virulence.</title>
        <authorList>
            <person name="Bradwell K.R."/>
            <person name="Koparde V.N."/>
            <person name="Matveyev A.V."/>
            <person name="Serrano M.G."/>
            <person name="Alves J.M."/>
            <person name="Parikh H."/>
            <person name="Huang B."/>
            <person name="Lee V."/>
            <person name="Espinosa-Alvarez O."/>
            <person name="Ortiz P.A."/>
            <person name="Costa-Martins A.G."/>
            <person name="Teixeira M.M."/>
            <person name="Buck G.A."/>
        </authorList>
    </citation>
    <scope>NUCLEOTIDE SEQUENCE [LARGE SCALE GENOMIC DNA]</scope>
    <source>
        <strain evidence="2 3">AM80</strain>
    </source>
</reference>
<dbReference type="PANTHER" id="PTHR23354">
    <property type="entry name" value="NUCLEOLAR PROTEIN 7/ESTROGEN RECEPTOR COACTIVATOR-RELATED"/>
    <property type="match status" value="1"/>
</dbReference>